<dbReference type="EMBL" id="CP136137">
    <property type="protein sequence ID" value="WYY06550.1"/>
    <property type="molecule type" value="Genomic_DNA"/>
</dbReference>
<dbReference type="InterPro" id="IPR000182">
    <property type="entry name" value="GNAT_dom"/>
</dbReference>
<sequence length="150" mass="16687">MIHTVHAATLSDLDPRTLHGLLRLRTDVFVVEQDCAYPEIDGRDAESTALHFWCADSDGVPIATLRVLVDAVGDSRQYRIGRVCVRREFRGAGLTGALMERAVAYIGRDVSVMDAQAHLVDMYARWGYLPDGPEFVEDGIPHVPLRRPNS</sequence>
<feature type="domain" description="N-acetyltransferase" evidence="1">
    <location>
        <begin position="8"/>
        <end position="150"/>
    </location>
</feature>
<dbReference type="SUPFAM" id="SSF55729">
    <property type="entry name" value="Acyl-CoA N-acyltransferases (Nat)"/>
    <property type="match status" value="1"/>
</dbReference>
<dbReference type="EC" id="2.3.1.-" evidence="2"/>
<dbReference type="RefSeq" id="WP_066162965.1">
    <property type="nucleotide sequence ID" value="NZ_CP136137.1"/>
</dbReference>
<protein>
    <submittedName>
        <fullName evidence="2">GNAT family N-acetyltransferase</fullName>
        <ecNumber evidence="2">2.3.1.-</ecNumber>
    </submittedName>
</protein>
<dbReference type="GO" id="GO:0016746">
    <property type="term" value="F:acyltransferase activity"/>
    <property type="evidence" value="ECO:0007669"/>
    <property type="project" value="UniProtKB-KW"/>
</dbReference>
<dbReference type="Gene3D" id="3.40.630.30">
    <property type="match status" value="1"/>
</dbReference>
<name>A0ABZ2TZ09_9ACTN</name>
<dbReference type="CDD" id="cd04301">
    <property type="entry name" value="NAT_SF"/>
    <property type="match status" value="1"/>
</dbReference>
<accession>A0ABZ2TZ09</accession>
<proteinExistence type="predicted"/>
<dbReference type="InterPro" id="IPR016181">
    <property type="entry name" value="Acyl_CoA_acyltransferase"/>
</dbReference>
<keyword evidence="3" id="KW-1185">Reference proteome</keyword>
<keyword evidence="2" id="KW-0808">Transferase</keyword>
<keyword evidence="2" id="KW-0012">Acyltransferase</keyword>
<gene>
    <name evidence="2" type="ORF">RVF87_15960</name>
</gene>
<dbReference type="PROSITE" id="PS51186">
    <property type="entry name" value="GNAT"/>
    <property type="match status" value="1"/>
</dbReference>
<evidence type="ECO:0000313" key="3">
    <source>
        <dbReference type="Proteomes" id="UP001479933"/>
    </source>
</evidence>
<reference evidence="2 3" key="1">
    <citation type="journal article" date="2023" name="Virus Evol.">
        <title>Computational host range prediction-The good, the bad, and the ugly.</title>
        <authorList>
            <person name="Howell A.A."/>
            <person name="Versoza C.J."/>
            <person name="Pfeifer S.P."/>
        </authorList>
    </citation>
    <scope>NUCLEOTIDE SEQUENCE [LARGE SCALE GENOMIC DNA]</scope>
    <source>
        <strain evidence="2 3">1610/1b</strain>
    </source>
</reference>
<evidence type="ECO:0000313" key="2">
    <source>
        <dbReference type="EMBL" id="WYY06550.1"/>
    </source>
</evidence>
<dbReference type="Proteomes" id="UP001479933">
    <property type="component" value="Chromosome"/>
</dbReference>
<organism evidence="2 3">
    <name type="scientific">Gordonia hydrophobica</name>
    <dbReference type="NCBI Taxonomy" id="40516"/>
    <lineage>
        <taxon>Bacteria</taxon>
        <taxon>Bacillati</taxon>
        <taxon>Actinomycetota</taxon>
        <taxon>Actinomycetes</taxon>
        <taxon>Mycobacteriales</taxon>
        <taxon>Gordoniaceae</taxon>
        <taxon>Gordonia</taxon>
    </lineage>
</organism>
<evidence type="ECO:0000259" key="1">
    <source>
        <dbReference type="PROSITE" id="PS51186"/>
    </source>
</evidence>
<dbReference type="Pfam" id="PF13673">
    <property type="entry name" value="Acetyltransf_10"/>
    <property type="match status" value="1"/>
</dbReference>